<evidence type="ECO:0000256" key="8">
    <source>
        <dbReference type="SAM" id="MobiDB-lite"/>
    </source>
</evidence>
<feature type="transmembrane region" description="Helical" evidence="9">
    <location>
        <begin position="372"/>
        <end position="396"/>
    </location>
</feature>
<name>A0A7C9KC11_9BACT</name>
<keyword evidence="5 9" id="KW-1133">Transmembrane helix</keyword>
<keyword evidence="4 9" id="KW-0812">Transmembrane</keyword>
<keyword evidence="7" id="KW-0012">Acyltransferase</keyword>
<feature type="transmembrane region" description="Helical" evidence="9">
    <location>
        <begin position="190"/>
        <end position="211"/>
    </location>
</feature>
<protein>
    <submittedName>
        <fullName evidence="11">Acetyltransferase</fullName>
    </submittedName>
</protein>
<dbReference type="GO" id="GO:0016747">
    <property type="term" value="F:acyltransferase activity, transferring groups other than amino-acyl groups"/>
    <property type="evidence" value="ECO:0007669"/>
    <property type="project" value="InterPro"/>
</dbReference>
<comment type="caution">
    <text evidence="11">The sequence shown here is derived from an EMBL/GenBank/DDBJ whole genome shotgun (WGS) entry which is preliminary data.</text>
</comment>
<feature type="transmembrane region" description="Helical" evidence="9">
    <location>
        <begin position="231"/>
        <end position="250"/>
    </location>
</feature>
<feature type="domain" description="Acyltransferase 3" evidence="10">
    <location>
        <begin position="3"/>
        <end position="340"/>
    </location>
</feature>
<feature type="transmembrane region" description="Helical" evidence="9">
    <location>
        <begin position="132"/>
        <end position="152"/>
    </location>
</feature>
<proteinExistence type="predicted"/>
<gene>
    <name evidence="11" type="ORF">D1639_07380</name>
</gene>
<feature type="compositionally biased region" description="Basic and acidic residues" evidence="8">
    <location>
        <begin position="636"/>
        <end position="652"/>
    </location>
</feature>
<dbReference type="InterPro" id="IPR002656">
    <property type="entry name" value="Acyl_transf_3_dom"/>
</dbReference>
<reference evidence="11" key="1">
    <citation type="submission" date="2018-08" db="EMBL/GenBank/DDBJ databases">
        <title>Murine metabolic-syndrome-specific gut microbial biobank.</title>
        <authorList>
            <person name="Liu C."/>
        </authorList>
    </citation>
    <scope>NUCLEOTIDE SEQUENCE [LARGE SCALE GENOMIC DNA]</scope>
    <source>
        <strain evidence="11">Z82</strain>
    </source>
</reference>
<dbReference type="AlphaFoldDB" id="A0A7C9KC11"/>
<evidence type="ECO:0000256" key="6">
    <source>
        <dbReference type="ARBA" id="ARBA00023136"/>
    </source>
</evidence>
<dbReference type="Pfam" id="PF01757">
    <property type="entry name" value="Acyl_transf_3"/>
    <property type="match status" value="1"/>
</dbReference>
<dbReference type="CDD" id="cd01840">
    <property type="entry name" value="SGNH_hydrolase_yrhL_like"/>
    <property type="match status" value="1"/>
</dbReference>
<evidence type="ECO:0000256" key="9">
    <source>
        <dbReference type="SAM" id="Phobius"/>
    </source>
</evidence>
<feature type="transmembrane region" description="Helical" evidence="9">
    <location>
        <begin position="69"/>
        <end position="88"/>
    </location>
</feature>
<accession>A0A7C9KC11</accession>
<evidence type="ECO:0000256" key="3">
    <source>
        <dbReference type="ARBA" id="ARBA00022679"/>
    </source>
</evidence>
<feature type="transmembrane region" description="Helical" evidence="9">
    <location>
        <begin position="324"/>
        <end position="345"/>
    </location>
</feature>
<feature type="transmembrane region" description="Helical" evidence="9">
    <location>
        <begin position="29"/>
        <end position="49"/>
    </location>
</feature>
<evidence type="ECO:0000256" key="5">
    <source>
        <dbReference type="ARBA" id="ARBA00022989"/>
    </source>
</evidence>
<keyword evidence="3 11" id="KW-0808">Transferase</keyword>
<evidence type="ECO:0000256" key="7">
    <source>
        <dbReference type="ARBA" id="ARBA00023315"/>
    </source>
</evidence>
<dbReference type="PANTHER" id="PTHR23028:SF53">
    <property type="entry name" value="ACYL_TRANSF_3 DOMAIN-CONTAINING PROTEIN"/>
    <property type="match status" value="1"/>
</dbReference>
<feature type="compositionally biased region" description="Acidic residues" evidence="8">
    <location>
        <begin position="661"/>
        <end position="681"/>
    </location>
</feature>
<keyword evidence="2" id="KW-1003">Cell membrane</keyword>
<dbReference type="PANTHER" id="PTHR23028">
    <property type="entry name" value="ACETYLTRANSFERASE"/>
    <property type="match status" value="1"/>
</dbReference>
<comment type="subcellular location">
    <subcellularLocation>
        <location evidence="1">Cell membrane</location>
        <topology evidence="1">Multi-pass membrane protein</topology>
    </subcellularLocation>
</comment>
<evidence type="ECO:0000259" key="10">
    <source>
        <dbReference type="Pfam" id="PF01757"/>
    </source>
</evidence>
<evidence type="ECO:0000313" key="11">
    <source>
        <dbReference type="EMBL" id="NBI34853.1"/>
    </source>
</evidence>
<dbReference type="SUPFAM" id="SSF52266">
    <property type="entry name" value="SGNH hydrolase"/>
    <property type="match status" value="1"/>
</dbReference>
<evidence type="ECO:0000256" key="1">
    <source>
        <dbReference type="ARBA" id="ARBA00004651"/>
    </source>
</evidence>
<sequence>MPALDGLRALAVLAVIVYHMGVPWASGGLLGVTVFFVLSGYLITSLLLIELDDTGRINLPQFWLRRIRRLFPAIVFVVFGTAALCTVFDHSLLTKLREDMWAALCWVTNWWYIFHDVSYFDALGAPSPLTHFWSLAIEEQFYLFWPLVLFIAHKLGIKRSIMANATLVVALASAVEMAVLYDPLADPSRVYYGTDTRAFSLLIGAWLAYVWPSHMLGAKKSVQLPMPVRRALDGVGLAALAALVAMIALADGFSPFLYRGGLLLASVLTAVVIAVMVHPASLVGRIAGAAPLVWVGKRSYGIYLWHYPLLLIMNPGNSVAQAPWWMLLLQMAVIFAVAAFSYRFIEEPFRHGALGKVIAEIKSGTFDVHDWLYFNGIIGGACSVVALVAVVGLAVVPNTSALEGADLLKDASPKTAGVPLITGDEEETPVLDVLMIGDSVSVRAIPAFQEAFPFGAIDAAVNRQLFVGEDVYDYYAHQNIVGDVVVFALGTNGLVTDDQLDELIEMVGTDKHIFFVNTRSTQSWMGETNEALRRAAERYDNVSVIDWYSYSADKGDLFDGDGTHLTEDGARAYIALVRDAIAEYLPQHDEGDEAAEVLTPWEFAQKGASKTLDKFLRNTQNAVARSIDAPLSPFTDEERKAREEAEAAKADAGDESNNADSDADQDAEGADSSDAEGEAAA</sequence>
<organism evidence="11">
    <name type="scientific">Muribaculaceae bacterium Z82</name>
    <dbReference type="NCBI Taxonomy" id="2304548"/>
    <lineage>
        <taxon>Bacteria</taxon>
        <taxon>Pseudomonadati</taxon>
        <taxon>Bacteroidota</taxon>
        <taxon>Bacteroidia</taxon>
        <taxon>Bacteroidales</taxon>
        <taxon>Muribaculaceae</taxon>
    </lineage>
</organism>
<evidence type="ECO:0000256" key="4">
    <source>
        <dbReference type="ARBA" id="ARBA00022692"/>
    </source>
</evidence>
<dbReference type="InterPro" id="IPR036514">
    <property type="entry name" value="SGNH_hydro_sf"/>
</dbReference>
<dbReference type="GO" id="GO:0009103">
    <property type="term" value="P:lipopolysaccharide biosynthetic process"/>
    <property type="evidence" value="ECO:0007669"/>
    <property type="project" value="TreeGrafter"/>
</dbReference>
<dbReference type="GO" id="GO:0005886">
    <property type="term" value="C:plasma membrane"/>
    <property type="evidence" value="ECO:0007669"/>
    <property type="project" value="UniProtKB-SubCell"/>
</dbReference>
<dbReference type="GO" id="GO:0016788">
    <property type="term" value="F:hydrolase activity, acting on ester bonds"/>
    <property type="evidence" value="ECO:0007669"/>
    <property type="project" value="UniProtKB-ARBA"/>
</dbReference>
<keyword evidence="6 9" id="KW-0472">Membrane</keyword>
<dbReference type="InterPro" id="IPR050879">
    <property type="entry name" value="Acyltransferase_3"/>
</dbReference>
<feature type="region of interest" description="Disordered" evidence="8">
    <location>
        <begin position="627"/>
        <end position="681"/>
    </location>
</feature>
<evidence type="ECO:0000256" key="2">
    <source>
        <dbReference type="ARBA" id="ARBA00022475"/>
    </source>
</evidence>
<dbReference type="Gene3D" id="3.40.50.1110">
    <property type="entry name" value="SGNH hydrolase"/>
    <property type="match status" value="1"/>
</dbReference>
<feature type="transmembrane region" description="Helical" evidence="9">
    <location>
        <begin position="256"/>
        <end position="275"/>
    </location>
</feature>
<feature type="transmembrane region" description="Helical" evidence="9">
    <location>
        <begin position="164"/>
        <end position="184"/>
    </location>
</feature>
<dbReference type="EMBL" id="QWKH01000050">
    <property type="protein sequence ID" value="NBI34853.1"/>
    <property type="molecule type" value="Genomic_DNA"/>
</dbReference>